<dbReference type="InterPro" id="IPR025110">
    <property type="entry name" value="AMP-bd_C"/>
</dbReference>
<feature type="domain" description="AMP-dependent synthetase/ligase" evidence="2">
    <location>
        <begin position="34"/>
        <end position="449"/>
    </location>
</feature>
<dbReference type="RefSeq" id="WP_230507355.1">
    <property type="nucleotide sequence ID" value="NZ_JAJITD010000001.1"/>
</dbReference>
<proteinExistence type="predicted"/>
<reference evidence="4 5" key="1">
    <citation type="submission" date="2021-11" db="EMBL/GenBank/DDBJ databases">
        <authorList>
            <person name="Oh E.-T."/>
            <person name="Kim S.-B."/>
        </authorList>
    </citation>
    <scope>NUCLEOTIDE SEQUENCE [LARGE SCALE GENOMIC DNA]</scope>
    <source>
        <strain evidence="4 5">MMS20-SJTR3</strain>
    </source>
</reference>
<dbReference type="Pfam" id="PF00501">
    <property type="entry name" value="AMP-binding"/>
    <property type="match status" value="1"/>
</dbReference>
<keyword evidence="5" id="KW-1185">Reference proteome</keyword>
<dbReference type="Proteomes" id="UP001431019">
    <property type="component" value="Unassembled WGS sequence"/>
</dbReference>
<dbReference type="InterPro" id="IPR000873">
    <property type="entry name" value="AMP-dep_synth/lig_dom"/>
</dbReference>
<dbReference type="InterPro" id="IPR020845">
    <property type="entry name" value="AMP-binding_CS"/>
</dbReference>
<evidence type="ECO:0000256" key="1">
    <source>
        <dbReference type="SAM" id="MobiDB-lite"/>
    </source>
</evidence>
<dbReference type="PROSITE" id="PS00455">
    <property type="entry name" value="AMP_BINDING"/>
    <property type="match status" value="1"/>
</dbReference>
<evidence type="ECO:0000313" key="5">
    <source>
        <dbReference type="Proteomes" id="UP001431019"/>
    </source>
</evidence>
<dbReference type="Gene3D" id="3.30.300.30">
    <property type="match status" value="1"/>
</dbReference>
<gene>
    <name evidence="4" type="ORF">LJ656_00795</name>
</gene>
<feature type="region of interest" description="Disordered" evidence="1">
    <location>
        <begin position="649"/>
        <end position="674"/>
    </location>
</feature>
<sequence>MKGVANIEDVRAIEARGQHADLPANTYEMIRRGAAINPSAPALSFFATVDDYYANAECWTYTELLRDITRTANMFSRLGVQRGSVVAYVLPNLPETHFVIWGAQAVGIVCAINPLLEAAAIGELLNASGATVLVTLAPFPGTDLWQKVGSILDEVASLKHVVLVDLADHVTGERRSTALRRQRGECPGPLDGGRVPGDMPARIVVHDFNAAIAYESSTALTAGYQMSADDLSSYFCTGGTTGLPKIAMRRHGNEVANAWSAGQFFGDSVGPGKTMFCGLPLFHVNAAMVTGLLPFSRGAHVVLGTPQGYRAERVVARFWQIVERYRVNFFSGVPTLYGSLLEVPIGGCDVSSLEYALCGAAPMPAQLLRAFQARTGIRILEGYGLTEGTCISTANPPLGERRAGSIGLPLPGQAMKAVIVDETGRYLRDCHVDEPGQLVISGPNVFSGYARPEQNRGIWLDLGDGRRWLNTGDIGRCDADGYFWLTGRKKELIIRGGHNIDPAAIEEPLHRHPAVRLAAAIGRPDVHAGELPVVYVEMKAGMRTTEAELSEFLRREIHERAALPKAIRIVDAMPLTGVGKIFKPALRWREMADALQSALAEAGVNGAGVSVMEDASRGVSAHVDLPSAQFERVARATLGRFPFAFSLSAPPNPPRKGGSAAAIDTANGRQVKSD</sequence>
<evidence type="ECO:0000259" key="2">
    <source>
        <dbReference type="Pfam" id="PF00501"/>
    </source>
</evidence>
<organism evidence="4 5">
    <name type="scientific">Paraburkholderia sejongensis</name>
    <dbReference type="NCBI Taxonomy" id="2886946"/>
    <lineage>
        <taxon>Bacteria</taxon>
        <taxon>Pseudomonadati</taxon>
        <taxon>Pseudomonadota</taxon>
        <taxon>Betaproteobacteria</taxon>
        <taxon>Burkholderiales</taxon>
        <taxon>Burkholderiaceae</taxon>
        <taxon>Paraburkholderia</taxon>
    </lineage>
</organism>
<name>A0ABS8JMJ4_9BURK</name>
<protein>
    <submittedName>
        <fullName evidence="4">Acyl-CoA synthetase</fullName>
    </submittedName>
</protein>
<dbReference type="NCBIfam" id="NF005714">
    <property type="entry name" value="PRK07529.1"/>
    <property type="match status" value="1"/>
</dbReference>
<feature type="domain" description="AMP-binding enzyme C-terminal" evidence="3">
    <location>
        <begin position="505"/>
        <end position="580"/>
    </location>
</feature>
<dbReference type="InterPro" id="IPR045851">
    <property type="entry name" value="AMP-bd_C_sf"/>
</dbReference>
<dbReference type="Gene3D" id="3.40.50.12780">
    <property type="entry name" value="N-terminal domain of ligase-like"/>
    <property type="match status" value="1"/>
</dbReference>
<evidence type="ECO:0000313" key="4">
    <source>
        <dbReference type="EMBL" id="MCC8391112.1"/>
    </source>
</evidence>
<comment type="caution">
    <text evidence="4">The sequence shown here is derived from an EMBL/GenBank/DDBJ whole genome shotgun (WGS) entry which is preliminary data.</text>
</comment>
<dbReference type="SUPFAM" id="SSF56801">
    <property type="entry name" value="Acetyl-CoA synthetase-like"/>
    <property type="match status" value="1"/>
</dbReference>
<dbReference type="InterPro" id="IPR042099">
    <property type="entry name" value="ANL_N_sf"/>
</dbReference>
<dbReference type="Pfam" id="PF13193">
    <property type="entry name" value="AMP-binding_C"/>
    <property type="match status" value="1"/>
</dbReference>
<accession>A0ABS8JMJ4</accession>
<dbReference type="EMBL" id="JAJITD010000001">
    <property type="protein sequence ID" value="MCC8391112.1"/>
    <property type="molecule type" value="Genomic_DNA"/>
</dbReference>
<dbReference type="InterPro" id="IPR050237">
    <property type="entry name" value="ATP-dep_AMP-bd_enzyme"/>
</dbReference>
<dbReference type="PANTHER" id="PTHR43767">
    <property type="entry name" value="LONG-CHAIN-FATTY-ACID--COA LIGASE"/>
    <property type="match status" value="1"/>
</dbReference>
<evidence type="ECO:0000259" key="3">
    <source>
        <dbReference type="Pfam" id="PF13193"/>
    </source>
</evidence>
<dbReference type="PANTHER" id="PTHR43767:SF1">
    <property type="entry name" value="NONRIBOSOMAL PEPTIDE SYNTHASE PES1 (EUROFUNG)-RELATED"/>
    <property type="match status" value="1"/>
</dbReference>